<sequence>MTGEPGRSGELSQEERIGDDESSANPVEERIREAQSGLTGQERRAATTILEHLDDLATYSSADLSRLSGVSRPTLSRLYRRLGYQGFAELRAEARQARGVPLGPSRGIDAHLAQESRNIAHLGRLADGRLQAAVTSMMGATDLVIIGERNSYPVALHLREQLVQLRPRTRLLPVPGQTLAEDLVGMGPGDTVVLVGLRRRTSGFEALLRFCCELHADVVLIADNSALRHAGTVNHFLPCSLGSSGPFSSYASAMSLVAMIANEASAMTGPQGSRRVGLITDGYDALGEIED</sequence>
<accession>A0A344UX93</accession>
<feature type="domain" description="HTH rpiR-type" evidence="2">
    <location>
        <begin position="25"/>
        <end position="101"/>
    </location>
</feature>
<evidence type="ECO:0000259" key="2">
    <source>
        <dbReference type="PROSITE" id="PS51071"/>
    </source>
</evidence>
<name>A0A344UX93_9ACTN</name>
<dbReference type="GO" id="GO:1901135">
    <property type="term" value="P:carbohydrate derivative metabolic process"/>
    <property type="evidence" value="ECO:0007669"/>
    <property type="project" value="InterPro"/>
</dbReference>
<proteinExistence type="predicted"/>
<dbReference type="Gene3D" id="3.40.50.10490">
    <property type="entry name" value="Glucose-6-phosphate isomerase like protein, domain 1"/>
    <property type="match status" value="1"/>
</dbReference>
<dbReference type="GO" id="GO:0003677">
    <property type="term" value="F:DNA binding"/>
    <property type="evidence" value="ECO:0007669"/>
    <property type="project" value="InterPro"/>
</dbReference>
<dbReference type="PANTHER" id="PTHR30514:SF18">
    <property type="entry name" value="RPIR-FAMILY TRANSCRIPTIONAL REGULATOR"/>
    <property type="match status" value="1"/>
</dbReference>
<keyword evidence="4" id="KW-1185">Reference proteome</keyword>
<reference evidence="3 4" key="1">
    <citation type="submission" date="2017-12" db="EMBL/GenBank/DDBJ databases">
        <title>The whole genome sequence of the Acidipropionibacterium virtanenii sp. nov. type strain JS278.</title>
        <authorList>
            <person name="Laine P."/>
            <person name="Deptula P."/>
            <person name="Varmanen P."/>
            <person name="Auvinen P."/>
        </authorList>
    </citation>
    <scope>NUCLEOTIDE SEQUENCE [LARGE SCALE GENOMIC DNA]</scope>
    <source>
        <strain evidence="3 4">JS278</strain>
    </source>
</reference>
<dbReference type="OrthoDB" id="3237351at2"/>
<evidence type="ECO:0000313" key="4">
    <source>
        <dbReference type="Proteomes" id="UP000251995"/>
    </source>
</evidence>
<dbReference type="InterPro" id="IPR036388">
    <property type="entry name" value="WH-like_DNA-bd_sf"/>
</dbReference>
<dbReference type="Pfam" id="PF01418">
    <property type="entry name" value="HTH_6"/>
    <property type="match status" value="1"/>
</dbReference>
<dbReference type="InterPro" id="IPR046348">
    <property type="entry name" value="SIS_dom_sf"/>
</dbReference>
<dbReference type="SUPFAM" id="SSF46689">
    <property type="entry name" value="Homeodomain-like"/>
    <property type="match status" value="1"/>
</dbReference>
<dbReference type="InterPro" id="IPR047640">
    <property type="entry name" value="RpiR-like"/>
</dbReference>
<dbReference type="InterPro" id="IPR000281">
    <property type="entry name" value="HTH_RpiR"/>
</dbReference>
<dbReference type="RefSeq" id="WP_114046350.1">
    <property type="nucleotide sequence ID" value="NZ_CP025198.1"/>
</dbReference>
<dbReference type="InterPro" id="IPR009057">
    <property type="entry name" value="Homeodomain-like_sf"/>
</dbReference>
<evidence type="ECO:0000313" key="3">
    <source>
        <dbReference type="EMBL" id="AXE39891.1"/>
    </source>
</evidence>
<organism evidence="3 4">
    <name type="scientific">Acidipropionibacterium virtanenii</name>
    <dbReference type="NCBI Taxonomy" id="2057246"/>
    <lineage>
        <taxon>Bacteria</taxon>
        <taxon>Bacillati</taxon>
        <taxon>Actinomycetota</taxon>
        <taxon>Actinomycetes</taxon>
        <taxon>Propionibacteriales</taxon>
        <taxon>Propionibacteriaceae</taxon>
        <taxon>Acidipropionibacterium</taxon>
    </lineage>
</organism>
<gene>
    <name evidence="3" type="primary">murR</name>
    <name evidence="3" type="ORF">JS278_02756</name>
</gene>
<dbReference type="EMBL" id="CP025198">
    <property type="protein sequence ID" value="AXE39891.1"/>
    <property type="molecule type" value="Genomic_DNA"/>
</dbReference>
<dbReference type="PANTHER" id="PTHR30514">
    <property type="entry name" value="GLUCOKINASE"/>
    <property type="match status" value="1"/>
</dbReference>
<dbReference type="PROSITE" id="PS51071">
    <property type="entry name" value="HTH_RPIR"/>
    <property type="match status" value="1"/>
</dbReference>
<dbReference type="KEGG" id="acij:JS278_02756"/>
<feature type="region of interest" description="Disordered" evidence="1">
    <location>
        <begin position="1"/>
        <end position="42"/>
    </location>
</feature>
<dbReference type="GO" id="GO:0003700">
    <property type="term" value="F:DNA-binding transcription factor activity"/>
    <property type="evidence" value="ECO:0007669"/>
    <property type="project" value="InterPro"/>
</dbReference>
<evidence type="ECO:0000256" key="1">
    <source>
        <dbReference type="SAM" id="MobiDB-lite"/>
    </source>
</evidence>
<dbReference type="Proteomes" id="UP000251995">
    <property type="component" value="Chromosome"/>
</dbReference>
<dbReference type="AlphaFoldDB" id="A0A344UX93"/>
<protein>
    <submittedName>
        <fullName evidence="3">HTH-type transcriptional regulator MurR</fullName>
    </submittedName>
</protein>
<dbReference type="SUPFAM" id="SSF53697">
    <property type="entry name" value="SIS domain"/>
    <property type="match status" value="1"/>
</dbReference>
<dbReference type="Gene3D" id="1.10.10.10">
    <property type="entry name" value="Winged helix-like DNA-binding domain superfamily/Winged helix DNA-binding domain"/>
    <property type="match status" value="1"/>
</dbReference>
<dbReference type="GO" id="GO:0097367">
    <property type="term" value="F:carbohydrate derivative binding"/>
    <property type="evidence" value="ECO:0007669"/>
    <property type="project" value="InterPro"/>
</dbReference>